<dbReference type="KEGG" id="acry:AC20117_03540"/>
<evidence type="ECO:0000313" key="1">
    <source>
        <dbReference type="EMBL" id="SDQ84255.1"/>
    </source>
</evidence>
<dbReference type="OrthoDB" id="4965063at2"/>
<accession>A0A1H1E646</accession>
<dbReference type="EMBL" id="FNKH01000002">
    <property type="protein sequence ID" value="SDQ84255.1"/>
    <property type="molecule type" value="Genomic_DNA"/>
</dbReference>
<dbReference type="Proteomes" id="UP000181917">
    <property type="component" value="Unassembled WGS sequence"/>
</dbReference>
<dbReference type="RefSeq" id="WP_074700960.1">
    <property type="nucleotide sequence ID" value="NZ_CP018863.1"/>
</dbReference>
<evidence type="ECO:0008006" key="3">
    <source>
        <dbReference type="Google" id="ProtNLM"/>
    </source>
</evidence>
<organism evidence="1 2">
    <name type="scientific">Crystallibacter crystallopoietes</name>
    <dbReference type="NCBI Taxonomy" id="37928"/>
    <lineage>
        <taxon>Bacteria</taxon>
        <taxon>Bacillati</taxon>
        <taxon>Actinomycetota</taxon>
        <taxon>Actinomycetes</taxon>
        <taxon>Micrococcales</taxon>
        <taxon>Micrococcaceae</taxon>
        <taxon>Crystallibacter</taxon>
    </lineage>
</organism>
<name>A0A1H1E646_9MICC</name>
<proteinExistence type="predicted"/>
<reference evidence="1 2" key="1">
    <citation type="submission" date="2016-10" db="EMBL/GenBank/DDBJ databases">
        <authorList>
            <person name="de Groot N.N."/>
        </authorList>
    </citation>
    <scope>NUCLEOTIDE SEQUENCE [LARGE SCALE GENOMIC DNA]</scope>
    <source>
        <strain evidence="1 2">DSM 20117</strain>
    </source>
</reference>
<evidence type="ECO:0000313" key="2">
    <source>
        <dbReference type="Proteomes" id="UP000181917"/>
    </source>
</evidence>
<keyword evidence="2" id="KW-1185">Reference proteome</keyword>
<gene>
    <name evidence="1" type="ORF">SAMN04489742_2783</name>
</gene>
<sequence>MTLPTITATPTRIRNLGALRRGDAVEARIENDVQYRGRVVRTAPGVGLVWIREDEGGDRRTVSQSDYSIWRVPEVA</sequence>
<dbReference type="AlphaFoldDB" id="A0A1H1E646"/>
<protein>
    <recommendedName>
        <fullName evidence="3">DUF1918 domain-containing protein</fullName>
    </recommendedName>
</protein>